<evidence type="ECO:0000256" key="2">
    <source>
        <dbReference type="SAM" id="Phobius"/>
    </source>
</evidence>
<comment type="caution">
    <text evidence="3">The sequence shown here is derived from an EMBL/GenBank/DDBJ whole genome shotgun (WGS) entry which is preliminary data.</text>
</comment>
<feature type="region of interest" description="Disordered" evidence="1">
    <location>
        <begin position="536"/>
        <end position="555"/>
    </location>
</feature>
<feature type="transmembrane region" description="Helical" evidence="2">
    <location>
        <begin position="292"/>
        <end position="308"/>
    </location>
</feature>
<feature type="transmembrane region" description="Helical" evidence="2">
    <location>
        <begin position="315"/>
        <end position="337"/>
    </location>
</feature>
<keyword evidence="2" id="KW-0812">Transmembrane</keyword>
<sequence>MIFNLNQVTRIRRWVVGAILMGTLGLLFLRTHSVTGTFHADEGGVVLGSISPNRELTATFQEAAYTAQPPLDHIIREKIYRPVGDFLGISKKYPELFHRLMSLLWWTLPLGIFIVAYDKYSNKNRATVIFFFLLISSSEFLGYYLAEARHYSAIAAVFAAMLIVWMQDVISWEKKKYVFLAVSALLPFLHMVSLSYWLVIVLAFFVNLFRNSLQKDRKENYLLLGGYAVLGLLILGLYFEIKRISLDWQHPSMSNLNVKYLGSYLKWTIDWIFYGTPLYQAWVIIPDVIKNNLQYLFGLLTLGLGILFQKRRDIGLYLVLLTIVVFVWPATVLTFLYVSGMFTGERYSIAILIIILLGISIALMETVWKTQFSTTVKLRIGLVLSSLLVFGSVTKFATNPSWKFESDENKFVKQNSKYLKNKDTILIADTGGYSSAIPLLAILNDVPFKVQYMQCRIGIFLSNGKNTLKSWMEEHKKDNVLLLGTKQDFMSTNEILWSGGDLALYRLTSVNESGLCHNMQTFDECYLKCFRGKYPASADQRSIPGTAPHLDIHRP</sequence>
<keyword evidence="2" id="KW-0472">Membrane</keyword>
<feature type="transmembrane region" description="Helical" evidence="2">
    <location>
        <begin position="128"/>
        <end position="145"/>
    </location>
</feature>
<protein>
    <submittedName>
        <fullName evidence="3">Uncharacterized protein</fullName>
    </submittedName>
</protein>
<feature type="transmembrane region" description="Helical" evidence="2">
    <location>
        <begin position="177"/>
        <end position="209"/>
    </location>
</feature>
<reference evidence="3 4" key="1">
    <citation type="journal article" date="2016" name="Nat. Commun.">
        <title>Thousands of microbial genomes shed light on interconnected biogeochemical processes in an aquifer system.</title>
        <authorList>
            <person name="Anantharaman K."/>
            <person name="Brown C.T."/>
            <person name="Hug L.A."/>
            <person name="Sharon I."/>
            <person name="Castelle C.J."/>
            <person name="Probst A.J."/>
            <person name="Thomas B.C."/>
            <person name="Singh A."/>
            <person name="Wilkins M.J."/>
            <person name="Karaoz U."/>
            <person name="Brodie E.L."/>
            <person name="Williams K.H."/>
            <person name="Hubbard S.S."/>
            <person name="Banfield J.F."/>
        </authorList>
    </citation>
    <scope>NUCLEOTIDE SEQUENCE [LARGE SCALE GENOMIC DNA]</scope>
</reference>
<evidence type="ECO:0000313" key="3">
    <source>
        <dbReference type="EMBL" id="OGC47743.1"/>
    </source>
</evidence>
<feature type="transmembrane region" description="Helical" evidence="2">
    <location>
        <begin position="221"/>
        <end position="239"/>
    </location>
</feature>
<evidence type="ECO:0000256" key="1">
    <source>
        <dbReference type="SAM" id="MobiDB-lite"/>
    </source>
</evidence>
<accession>A0A1F4UU66</accession>
<name>A0A1F4UU66_UNCKA</name>
<feature type="transmembrane region" description="Helical" evidence="2">
    <location>
        <begin position="12"/>
        <end position="29"/>
    </location>
</feature>
<feature type="transmembrane region" description="Helical" evidence="2">
    <location>
        <begin position="151"/>
        <end position="170"/>
    </location>
</feature>
<evidence type="ECO:0000313" key="4">
    <source>
        <dbReference type="Proteomes" id="UP000176608"/>
    </source>
</evidence>
<dbReference type="AlphaFoldDB" id="A0A1F4UU66"/>
<keyword evidence="2" id="KW-1133">Transmembrane helix</keyword>
<feature type="transmembrane region" description="Helical" evidence="2">
    <location>
        <begin position="349"/>
        <end position="368"/>
    </location>
</feature>
<proteinExistence type="predicted"/>
<dbReference type="EMBL" id="MEVA01000005">
    <property type="protein sequence ID" value="OGC47743.1"/>
    <property type="molecule type" value="Genomic_DNA"/>
</dbReference>
<dbReference type="Proteomes" id="UP000176608">
    <property type="component" value="Unassembled WGS sequence"/>
</dbReference>
<gene>
    <name evidence="3" type="ORF">A2886_01820</name>
</gene>
<organism evidence="3 4">
    <name type="scientific">candidate division WWE3 bacterium RIFCSPHIGHO2_01_FULL_42_13</name>
    <dbReference type="NCBI Taxonomy" id="1802617"/>
    <lineage>
        <taxon>Bacteria</taxon>
        <taxon>Katanobacteria</taxon>
    </lineage>
</organism>
<feature type="transmembrane region" description="Helical" evidence="2">
    <location>
        <begin position="96"/>
        <end position="116"/>
    </location>
</feature>